<reference evidence="2 3" key="1">
    <citation type="journal article" date="2010" name="BMC Genomics">
        <title>Metabolic flexibility revealed in the genome of the cyst-forming alpha-1 proteobacterium Rhodospirillum centenum.</title>
        <authorList>
            <person name="Lu Y.K."/>
            <person name="Marden J."/>
            <person name="Han M."/>
            <person name="Swingley W.D."/>
            <person name="Mastrian S.D."/>
            <person name="Chowdhury S.R."/>
            <person name="Hao J."/>
            <person name="Helmy T."/>
            <person name="Kim S."/>
            <person name="Kurdoglu A.A."/>
            <person name="Matthies H.J."/>
            <person name="Rollo D."/>
            <person name="Stothard P."/>
            <person name="Blankenship R.E."/>
            <person name="Bauer C.E."/>
            <person name="Touchman J.W."/>
        </authorList>
    </citation>
    <scope>NUCLEOTIDE SEQUENCE [LARGE SCALE GENOMIC DNA]</scope>
    <source>
        <strain evidence="3">ATCC 51521 / SW</strain>
    </source>
</reference>
<dbReference type="Proteomes" id="UP000001591">
    <property type="component" value="Chromosome"/>
</dbReference>
<dbReference type="STRING" id="414684.RC1_2622"/>
<dbReference type="AlphaFoldDB" id="B6IUS1"/>
<dbReference type="OrthoDB" id="7186022at2"/>
<feature type="region of interest" description="Disordered" evidence="1">
    <location>
        <begin position="1"/>
        <end position="70"/>
    </location>
</feature>
<organism evidence="2 3">
    <name type="scientific">Rhodospirillum centenum (strain ATCC 51521 / SW)</name>
    <dbReference type="NCBI Taxonomy" id="414684"/>
    <lineage>
        <taxon>Bacteria</taxon>
        <taxon>Pseudomonadati</taxon>
        <taxon>Pseudomonadota</taxon>
        <taxon>Alphaproteobacteria</taxon>
        <taxon>Rhodospirillales</taxon>
        <taxon>Rhodospirillaceae</taxon>
        <taxon>Rhodospirillum</taxon>
    </lineage>
</organism>
<protein>
    <submittedName>
        <fullName evidence="2">Uncharacterized protein</fullName>
    </submittedName>
</protein>
<dbReference type="KEGG" id="rce:RC1_2622"/>
<accession>B6IUS1</accession>
<sequence>MPEGEAGMDAEERAAEGGHATGGRASGNRGIRGANGITGANAITRSGAATPDGRRGSPLGGRYVCPLGRRSDGPRGGRYGGLAPLSRWLLLAALPLAGCSHSPVLVGAPQPLLTPEQLEQSLRPYLDPAVVVTYQGKSGADQTNYRDQVIHARIALIDSRFKVFLTDLGVDTRTLAIGADLAVIGLNTGSVLSGGETAKDILSGLAAAVTGAKGAVDKNAFYDQTAPTLVSQMIASRREVLAGILAKMQTPNYSLVEALVDLESYEFAGSFNGALQQIGQKAGNQFQVAEARIQQLATTRLQAADIAPGQIESREVLRRRILALGGPQAIAAAGVAAKEPVFQSTVEQAVRAGADPATEAGARTILLLLVGEAFDSTGTLARLQGVVDGVAGP</sequence>
<keyword evidence="3" id="KW-1185">Reference proteome</keyword>
<dbReference type="EMBL" id="CP000613">
    <property type="protein sequence ID" value="ACJ00003.1"/>
    <property type="molecule type" value="Genomic_DNA"/>
</dbReference>
<proteinExistence type="predicted"/>
<evidence type="ECO:0000313" key="2">
    <source>
        <dbReference type="EMBL" id="ACJ00003.1"/>
    </source>
</evidence>
<dbReference type="HOGENOM" id="CLU_701840_0_0_5"/>
<dbReference type="eggNOG" id="ENOG5033E7R">
    <property type="taxonomic scope" value="Bacteria"/>
</dbReference>
<gene>
    <name evidence="2" type="ordered locus">RC1_2622</name>
</gene>
<name>B6IUS1_RHOCS</name>
<evidence type="ECO:0000256" key="1">
    <source>
        <dbReference type="SAM" id="MobiDB-lite"/>
    </source>
</evidence>
<dbReference type="RefSeq" id="WP_012567784.1">
    <property type="nucleotide sequence ID" value="NC_011420.2"/>
</dbReference>
<evidence type="ECO:0000313" key="3">
    <source>
        <dbReference type="Proteomes" id="UP000001591"/>
    </source>
</evidence>